<name>A0ABC8UGF8_9AQUA</name>
<gene>
    <name evidence="1" type="ORF">ILEXP_LOCUS50021</name>
</gene>
<reference evidence="1 2" key="1">
    <citation type="submission" date="2024-02" db="EMBL/GenBank/DDBJ databases">
        <authorList>
            <person name="Vignale AGUSTIN F."/>
            <person name="Sosa J E."/>
            <person name="Modenutti C."/>
        </authorList>
    </citation>
    <scope>NUCLEOTIDE SEQUENCE [LARGE SCALE GENOMIC DNA]</scope>
</reference>
<dbReference type="AlphaFoldDB" id="A0ABC8UGF8"/>
<comment type="caution">
    <text evidence="1">The sequence shown here is derived from an EMBL/GenBank/DDBJ whole genome shotgun (WGS) entry which is preliminary data.</text>
</comment>
<keyword evidence="2" id="KW-1185">Reference proteome</keyword>
<dbReference type="Proteomes" id="UP001642360">
    <property type="component" value="Unassembled WGS sequence"/>
</dbReference>
<proteinExistence type="predicted"/>
<sequence>MFPVDAEEFRVVEERFQHSRETVHRHLKLGVQLGQAQSNDLTVNRIIGYTSDVSVAKFINKIPEVPDVFVGDPLYLFRPRIILIASGMTSSRMNPYSAGSSNGVNQDFARDRATNNVLVGVCQCEEAKGKENG</sequence>
<dbReference type="EMBL" id="CAUOFW020007636">
    <property type="protein sequence ID" value="CAK9180067.1"/>
    <property type="molecule type" value="Genomic_DNA"/>
</dbReference>
<accession>A0ABC8UGF8</accession>
<evidence type="ECO:0000313" key="2">
    <source>
        <dbReference type="Proteomes" id="UP001642360"/>
    </source>
</evidence>
<protein>
    <submittedName>
        <fullName evidence="1">Uncharacterized protein</fullName>
    </submittedName>
</protein>
<organism evidence="1 2">
    <name type="scientific">Ilex paraguariensis</name>
    <name type="common">yerba mate</name>
    <dbReference type="NCBI Taxonomy" id="185542"/>
    <lineage>
        <taxon>Eukaryota</taxon>
        <taxon>Viridiplantae</taxon>
        <taxon>Streptophyta</taxon>
        <taxon>Embryophyta</taxon>
        <taxon>Tracheophyta</taxon>
        <taxon>Spermatophyta</taxon>
        <taxon>Magnoliopsida</taxon>
        <taxon>eudicotyledons</taxon>
        <taxon>Gunneridae</taxon>
        <taxon>Pentapetalae</taxon>
        <taxon>asterids</taxon>
        <taxon>campanulids</taxon>
        <taxon>Aquifoliales</taxon>
        <taxon>Aquifoliaceae</taxon>
        <taxon>Ilex</taxon>
    </lineage>
</organism>
<evidence type="ECO:0000313" key="1">
    <source>
        <dbReference type="EMBL" id="CAK9180067.1"/>
    </source>
</evidence>